<dbReference type="EC" id="3.1.4.52" evidence="2"/>
<dbReference type="InterPro" id="IPR024744">
    <property type="entry name" value="CSS-motif_dom"/>
</dbReference>
<dbReference type="PANTHER" id="PTHR33121:SF73">
    <property type="entry name" value="CYCLIC DI-GMP PHOSPHODIESTERASE PDEN-RELATED"/>
    <property type="match status" value="1"/>
</dbReference>
<dbReference type="NCBIfam" id="NF007839">
    <property type="entry name" value="PRK10551.1"/>
    <property type="match status" value="1"/>
</dbReference>
<protein>
    <recommendedName>
        <fullName evidence="2">cyclic-guanylate-specific phosphodiesterase</fullName>
        <ecNumber evidence="2">3.1.4.52</ecNumber>
    </recommendedName>
</protein>
<evidence type="ECO:0000256" key="7">
    <source>
        <dbReference type="ARBA" id="ARBA00022989"/>
    </source>
</evidence>
<evidence type="ECO:0000256" key="3">
    <source>
        <dbReference type="ARBA" id="ARBA00022475"/>
    </source>
</evidence>
<evidence type="ECO:0000256" key="6">
    <source>
        <dbReference type="ARBA" id="ARBA00022801"/>
    </source>
</evidence>
<evidence type="ECO:0000313" key="12">
    <source>
        <dbReference type="EMBL" id="CCG87759.1"/>
    </source>
</evidence>
<dbReference type="OrthoDB" id="675397at2"/>
<organism evidence="12 13">
    <name type="scientific">Erwinia piriflorinigrans CFBP 5888</name>
    <dbReference type="NCBI Taxonomy" id="1161919"/>
    <lineage>
        <taxon>Bacteria</taxon>
        <taxon>Pseudomonadati</taxon>
        <taxon>Pseudomonadota</taxon>
        <taxon>Gammaproteobacteria</taxon>
        <taxon>Enterobacterales</taxon>
        <taxon>Erwiniaceae</taxon>
        <taxon>Erwinia</taxon>
    </lineage>
</organism>
<name>V5Z940_9GAMM</name>
<dbReference type="Proteomes" id="UP000018217">
    <property type="component" value="Unassembled WGS sequence"/>
</dbReference>
<dbReference type="CDD" id="cd01948">
    <property type="entry name" value="EAL"/>
    <property type="match status" value="1"/>
</dbReference>
<keyword evidence="7 10" id="KW-1133">Transmembrane helix</keyword>
<dbReference type="PROSITE" id="PS50883">
    <property type="entry name" value="EAL"/>
    <property type="match status" value="1"/>
</dbReference>
<reference evidence="12 13" key="1">
    <citation type="journal article" date="2013" name="Syst. Appl. Microbiol.">
        <title>Phylogenetic position and virulence apparatus of the pear flower necrosis pathogen Erwinia piriflorinigrans CFBP 5888T as assessed by comparative genomics.</title>
        <authorList>
            <person name="Smits T.H."/>
            <person name="Rezzonico F."/>
            <person name="Lopez M.M."/>
            <person name="Blom J."/>
            <person name="Goesmann A."/>
            <person name="Frey J.E."/>
            <person name="Duffy B."/>
        </authorList>
    </citation>
    <scope>NUCLEOTIDE SEQUENCE [LARGE SCALE GENOMIC DNA]</scope>
    <source>
        <strain evidence="13">CFBP5888</strain>
    </source>
</reference>
<evidence type="ECO:0000256" key="2">
    <source>
        <dbReference type="ARBA" id="ARBA00012282"/>
    </source>
</evidence>
<feature type="transmembrane region" description="Helical" evidence="10">
    <location>
        <begin position="17"/>
        <end position="39"/>
    </location>
</feature>
<accession>V5Z940</accession>
<dbReference type="GO" id="GO:0071111">
    <property type="term" value="F:cyclic-guanylate-specific phosphodiesterase activity"/>
    <property type="evidence" value="ECO:0007669"/>
    <property type="project" value="UniProtKB-EC"/>
</dbReference>
<dbReference type="STRING" id="1161919.EPIR_2394"/>
<feature type="domain" description="EAL" evidence="11">
    <location>
        <begin position="266"/>
        <end position="519"/>
    </location>
</feature>
<comment type="subcellular location">
    <subcellularLocation>
        <location evidence="1">Cell membrane</location>
        <topology evidence="1">Multi-pass membrane protein</topology>
    </subcellularLocation>
</comment>
<dbReference type="GO" id="GO:0005886">
    <property type="term" value="C:plasma membrane"/>
    <property type="evidence" value="ECO:0007669"/>
    <property type="project" value="UniProtKB-SubCell"/>
</dbReference>
<keyword evidence="4" id="KW-0973">c-di-GMP</keyword>
<proteinExistence type="predicted"/>
<dbReference type="RefSeq" id="WP_023655546.1">
    <property type="nucleotide sequence ID" value="NZ_CAHS01000015.1"/>
</dbReference>
<evidence type="ECO:0000256" key="8">
    <source>
        <dbReference type="ARBA" id="ARBA00023136"/>
    </source>
</evidence>
<keyword evidence="8 10" id="KW-0472">Membrane</keyword>
<dbReference type="SUPFAM" id="SSF141868">
    <property type="entry name" value="EAL domain-like"/>
    <property type="match status" value="1"/>
</dbReference>
<dbReference type="InterPro" id="IPR035919">
    <property type="entry name" value="EAL_sf"/>
</dbReference>
<dbReference type="Pfam" id="PF00563">
    <property type="entry name" value="EAL"/>
    <property type="match status" value="1"/>
</dbReference>
<feature type="transmembrane region" description="Helical" evidence="10">
    <location>
        <begin position="241"/>
        <end position="263"/>
    </location>
</feature>
<gene>
    <name evidence="12" type="primary">rtn</name>
    <name evidence="12" type="ORF">EPIR_2394</name>
</gene>
<dbReference type="InterPro" id="IPR001633">
    <property type="entry name" value="EAL_dom"/>
</dbReference>
<evidence type="ECO:0000256" key="4">
    <source>
        <dbReference type="ARBA" id="ARBA00022636"/>
    </source>
</evidence>
<evidence type="ECO:0000259" key="11">
    <source>
        <dbReference type="PROSITE" id="PS50883"/>
    </source>
</evidence>
<dbReference type="Pfam" id="PF12792">
    <property type="entry name" value="CSS-motif"/>
    <property type="match status" value="1"/>
</dbReference>
<dbReference type="AlphaFoldDB" id="V5Z940"/>
<sequence length="540" mass="60527">MLLSSTVRRFSTQQRRVVLLSAIISFISFLLFIFISIVVTCHQRSEAQNQLISQTQSYVIHIMDELKQILLPLQAGTFVHCDQVRDNLAEQAASTPNIRYILLVNNNIAFCSSATGPMNVDIHQISPFTNDNKAMDIRLVYGTPMLRGKPAMVLWLKNTNVPDSGILTTLNLNMTPYLLLASRQGENTGMAIVTGDRAITTWNEQVMSIRALPPNPLRRIAIPGYPMTLYFYGDILTKRDLHIIILAGLLLGIVIACGCYLIFRLQLRPGKEIIQGIRRGEFHIEYQPIIATSSGTAYGLEALLRWVHPTEGRVPADAFISYAEGQNLIVPLTRHLFTLIARDAHQLCKVVPVGTKLGLNLSPIHLLNPDFRKDVCQWLAMMPVGHFEYVFEITERSMVSESNADEMFDWIHEQNIKIAIDDFGTGHSALLYLEKFHFDYLKIDRGFVQSIGMKTVTSPVLETVLTLAKELKLKTVAEGVETSAQAQWLINRGVTHLQGYFYSRPLSVPQLAKYFSESQAASACCADRGPSSLSNQVNNF</sequence>
<comment type="caution">
    <text evidence="12">The sequence shown here is derived from an EMBL/GenBank/DDBJ whole genome shotgun (WGS) entry which is preliminary data.</text>
</comment>
<keyword evidence="5 10" id="KW-0812">Transmembrane</keyword>
<keyword evidence="6" id="KW-0378">Hydrolase</keyword>
<keyword evidence="13" id="KW-1185">Reference proteome</keyword>
<evidence type="ECO:0000256" key="9">
    <source>
        <dbReference type="ARBA" id="ARBA00034290"/>
    </source>
</evidence>
<dbReference type="PANTHER" id="PTHR33121">
    <property type="entry name" value="CYCLIC DI-GMP PHOSPHODIESTERASE PDEF"/>
    <property type="match status" value="1"/>
</dbReference>
<evidence type="ECO:0000256" key="5">
    <source>
        <dbReference type="ARBA" id="ARBA00022692"/>
    </source>
</evidence>
<evidence type="ECO:0000256" key="1">
    <source>
        <dbReference type="ARBA" id="ARBA00004651"/>
    </source>
</evidence>
<evidence type="ECO:0000256" key="10">
    <source>
        <dbReference type="SAM" id="Phobius"/>
    </source>
</evidence>
<keyword evidence="3" id="KW-1003">Cell membrane</keyword>
<comment type="catalytic activity">
    <reaction evidence="9">
        <text>3',3'-c-di-GMP + H2O = 5'-phosphoguanylyl(3'-&gt;5')guanosine + H(+)</text>
        <dbReference type="Rhea" id="RHEA:24902"/>
        <dbReference type="ChEBI" id="CHEBI:15377"/>
        <dbReference type="ChEBI" id="CHEBI:15378"/>
        <dbReference type="ChEBI" id="CHEBI:58754"/>
        <dbReference type="ChEBI" id="CHEBI:58805"/>
        <dbReference type="EC" id="3.1.4.52"/>
    </reaction>
</comment>
<dbReference type="EMBL" id="CAHS01000015">
    <property type="protein sequence ID" value="CCG87759.1"/>
    <property type="molecule type" value="Genomic_DNA"/>
</dbReference>
<dbReference type="Gene3D" id="3.20.20.450">
    <property type="entry name" value="EAL domain"/>
    <property type="match status" value="1"/>
</dbReference>
<evidence type="ECO:0000313" key="13">
    <source>
        <dbReference type="Proteomes" id="UP000018217"/>
    </source>
</evidence>
<dbReference type="SMART" id="SM00052">
    <property type="entry name" value="EAL"/>
    <property type="match status" value="1"/>
</dbReference>
<dbReference type="InterPro" id="IPR050706">
    <property type="entry name" value="Cyclic-di-GMP_PDE-like"/>
</dbReference>